<dbReference type="GO" id="GO:0008276">
    <property type="term" value="F:protein methyltransferase activity"/>
    <property type="evidence" value="ECO:0007669"/>
    <property type="project" value="TreeGrafter"/>
</dbReference>
<dbReference type="OrthoDB" id="9800643at2"/>
<dbReference type="GO" id="GO:0032259">
    <property type="term" value="P:methylation"/>
    <property type="evidence" value="ECO:0007669"/>
    <property type="project" value="UniProtKB-KW"/>
</dbReference>
<dbReference type="InterPro" id="IPR052190">
    <property type="entry name" value="Euk-Arch_PrmC-MTase"/>
</dbReference>
<dbReference type="eggNOG" id="COG2890">
    <property type="taxonomic scope" value="Bacteria"/>
</dbReference>
<dbReference type="Pfam" id="PF23186">
    <property type="entry name" value="DUF7059"/>
    <property type="match status" value="1"/>
</dbReference>
<dbReference type="CDD" id="cd02440">
    <property type="entry name" value="AdoMet_MTases"/>
    <property type="match status" value="1"/>
</dbReference>
<evidence type="ECO:0000256" key="2">
    <source>
        <dbReference type="ARBA" id="ARBA00022603"/>
    </source>
</evidence>
<keyword evidence="8" id="KW-1185">Reference proteome</keyword>
<evidence type="ECO:0000256" key="1">
    <source>
        <dbReference type="ARBA" id="ARBA00006149"/>
    </source>
</evidence>
<comment type="caution">
    <text evidence="7">The sequence shown here is derived from an EMBL/GenBank/DDBJ whole genome shotgun (WGS) entry which is preliminary data.</text>
</comment>
<keyword evidence="4" id="KW-0949">S-adenosyl-L-methionine</keyword>
<accession>S9QJK7</accession>
<name>S9QJK7_CYSF2</name>
<dbReference type="PROSITE" id="PS00092">
    <property type="entry name" value="N6_MTASE"/>
    <property type="match status" value="1"/>
</dbReference>
<dbReference type="SUPFAM" id="SSF53335">
    <property type="entry name" value="S-adenosyl-L-methionine-dependent methyltransferases"/>
    <property type="match status" value="1"/>
</dbReference>
<dbReference type="PANTHER" id="PTHR45875:SF1">
    <property type="entry name" value="METHYLTRANSFERASE N6AMT1"/>
    <property type="match status" value="1"/>
</dbReference>
<dbReference type="EMBL" id="ANAH02000010">
    <property type="protein sequence ID" value="EPX61479.1"/>
    <property type="molecule type" value="Genomic_DNA"/>
</dbReference>
<evidence type="ECO:0000313" key="7">
    <source>
        <dbReference type="EMBL" id="EPX61479.1"/>
    </source>
</evidence>
<dbReference type="PANTHER" id="PTHR45875">
    <property type="entry name" value="METHYLTRANSFERASE N6AMT1"/>
    <property type="match status" value="1"/>
</dbReference>
<keyword evidence="3" id="KW-0808">Transferase</keyword>
<dbReference type="Pfam" id="PF05175">
    <property type="entry name" value="MTS"/>
    <property type="match status" value="1"/>
</dbReference>
<dbReference type="InterPro" id="IPR055487">
    <property type="entry name" value="DUF7059"/>
</dbReference>
<dbReference type="RefSeq" id="WP_002622449.1">
    <property type="nucleotide sequence ID" value="NZ_ANAH02000010.1"/>
</dbReference>
<dbReference type="Gene3D" id="3.40.50.150">
    <property type="entry name" value="Vaccinia Virus protein VP39"/>
    <property type="match status" value="1"/>
</dbReference>
<gene>
    <name evidence="7" type="ORF">D187_001262</name>
</gene>
<evidence type="ECO:0000256" key="3">
    <source>
        <dbReference type="ARBA" id="ARBA00022679"/>
    </source>
</evidence>
<dbReference type="Proteomes" id="UP000011682">
    <property type="component" value="Unassembled WGS sequence"/>
</dbReference>
<protein>
    <submittedName>
        <fullName evidence="7">rRNA/ tRNA methylase</fullName>
    </submittedName>
</protein>
<keyword evidence="2 7" id="KW-0489">Methyltransferase</keyword>
<evidence type="ECO:0000259" key="5">
    <source>
        <dbReference type="Pfam" id="PF05175"/>
    </source>
</evidence>
<dbReference type="GO" id="GO:0008757">
    <property type="term" value="F:S-adenosylmethionine-dependent methyltransferase activity"/>
    <property type="evidence" value="ECO:0007669"/>
    <property type="project" value="TreeGrafter"/>
</dbReference>
<dbReference type="InterPro" id="IPR007848">
    <property type="entry name" value="Small_mtfrase_dom"/>
</dbReference>
<reference evidence="7" key="1">
    <citation type="submission" date="2013-05" db="EMBL/GenBank/DDBJ databases">
        <title>Genome assembly of Cystobacter fuscus DSM 2262.</title>
        <authorList>
            <person name="Sharma G."/>
            <person name="Khatri I."/>
            <person name="Kaur C."/>
            <person name="Mayilraj S."/>
            <person name="Subramanian S."/>
        </authorList>
    </citation>
    <scope>NUCLEOTIDE SEQUENCE [LARGE SCALE GENOMIC DNA]</scope>
    <source>
        <strain evidence="7">DSM 2262</strain>
    </source>
</reference>
<evidence type="ECO:0000256" key="4">
    <source>
        <dbReference type="ARBA" id="ARBA00022691"/>
    </source>
</evidence>
<organism evidence="7 8">
    <name type="scientific">Cystobacter fuscus (strain ATCC 25194 / DSM 2262 / NBRC 100088 / M29)</name>
    <dbReference type="NCBI Taxonomy" id="1242864"/>
    <lineage>
        <taxon>Bacteria</taxon>
        <taxon>Pseudomonadati</taxon>
        <taxon>Myxococcota</taxon>
        <taxon>Myxococcia</taxon>
        <taxon>Myxococcales</taxon>
        <taxon>Cystobacterineae</taxon>
        <taxon>Archangiaceae</taxon>
        <taxon>Cystobacter</taxon>
    </lineage>
</organism>
<dbReference type="GO" id="GO:0003676">
    <property type="term" value="F:nucleic acid binding"/>
    <property type="evidence" value="ECO:0007669"/>
    <property type="project" value="InterPro"/>
</dbReference>
<proteinExistence type="inferred from homology"/>
<feature type="domain" description="Methyltransferase small" evidence="5">
    <location>
        <begin position="173"/>
        <end position="290"/>
    </location>
</feature>
<evidence type="ECO:0000259" key="6">
    <source>
        <dbReference type="Pfam" id="PF23186"/>
    </source>
</evidence>
<sequence>MTLDQLSAGRFGHRIFEAFASETSGPLERLQALRRELDRAGYREDQVTALLGLPHLLALQPEHFHYYDRWVLPTTPLADLVRLFLLDLPLGRSALEAALSPDSVNLLLELGVIVPSGEQWHSQVHLYCFGELLLATDTGRYSPLWPEGEDLPDRVMYIGYDSVGLGCAAPRSPSRRTLDLCCGSGIQGLVAAHYSEEVIGVDINPRAVRFSRFNAALNGIRNARFVQGDLFEPVRGTCFDRILANPPFVPQPPSVARLLYRDGGPTGEDLLRRLFQEGPRHLNEGGVLSITTDIINLGGLEERILSWSEGTPPLDVLVLVEKALPIAGYVEGHSRHLGTASGRRAHVRALLDHFQTVGITTLHGGYLIARHLPQGTPGAYQILDSAEAITHPVAHHVETHFRSREALRGGACARARVGLAEGIRFQLEVISGPESEVQRVQIVVPGDDFFPPLEISEGIHQLLRYVRKNRPPWSALATENSRPVLEELLLRGVLELHPPG</sequence>
<dbReference type="AlphaFoldDB" id="S9QJK7"/>
<dbReference type="InterPro" id="IPR029063">
    <property type="entry name" value="SAM-dependent_MTases_sf"/>
</dbReference>
<dbReference type="GO" id="GO:0008170">
    <property type="term" value="F:N-methyltransferase activity"/>
    <property type="evidence" value="ECO:0007669"/>
    <property type="project" value="UniProtKB-ARBA"/>
</dbReference>
<comment type="similarity">
    <text evidence="1">Belongs to the eukaryotic/archaeal PrmC-related family.</text>
</comment>
<dbReference type="GO" id="GO:0035657">
    <property type="term" value="C:eRF1 methyltransferase complex"/>
    <property type="evidence" value="ECO:0007669"/>
    <property type="project" value="TreeGrafter"/>
</dbReference>
<evidence type="ECO:0000313" key="8">
    <source>
        <dbReference type="Proteomes" id="UP000011682"/>
    </source>
</evidence>
<dbReference type="InterPro" id="IPR002052">
    <property type="entry name" value="DNA_methylase_N6_adenine_CS"/>
</dbReference>
<feature type="domain" description="DUF7059" evidence="6">
    <location>
        <begin position="39"/>
        <end position="121"/>
    </location>
</feature>